<organism evidence="2 3">
    <name type="scientific">Bacillus phage vB_BanS_Chewbecca</name>
    <dbReference type="NCBI Taxonomy" id="2894786"/>
    <lineage>
        <taxon>Viruses</taxon>
        <taxon>Duplodnaviria</taxon>
        <taxon>Heunggongvirae</taxon>
        <taxon>Uroviricota</taxon>
        <taxon>Caudoviricetes</taxon>
        <taxon>Joanripponvirinae</taxon>
        <taxon>Tsamsavirus</taxon>
        <taxon>Tsamsavirus chewbecca</taxon>
    </lineage>
</organism>
<evidence type="ECO:0000256" key="1">
    <source>
        <dbReference type="SAM" id="MobiDB-lite"/>
    </source>
</evidence>
<feature type="region of interest" description="Disordered" evidence="1">
    <location>
        <begin position="68"/>
        <end position="109"/>
    </location>
</feature>
<gene>
    <name evidence="2" type="ORF">CHEWBECCA_25</name>
</gene>
<protein>
    <submittedName>
        <fullName evidence="2">Uncharacterized protein</fullName>
    </submittedName>
</protein>
<dbReference type="Proteomes" id="UP000827751">
    <property type="component" value="Segment"/>
</dbReference>
<name>A0AAE8YR64_9CAUD</name>
<evidence type="ECO:0000313" key="2">
    <source>
        <dbReference type="EMBL" id="UGO46108.1"/>
    </source>
</evidence>
<reference evidence="2 3" key="1">
    <citation type="submission" date="2021-10" db="EMBL/GenBank/DDBJ databases">
        <authorList>
            <person name="Lavering E.D."/>
            <person name="James R."/>
            <person name="Fairhom J.D."/>
            <person name="Ogilvie B.H."/>
            <person name="Thurgood T.L."/>
            <person name="Robison R.A."/>
            <person name="Grose J.H."/>
        </authorList>
    </citation>
    <scope>NUCLEOTIDE SEQUENCE [LARGE SCALE GENOMIC DNA]</scope>
</reference>
<feature type="compositionally biased region" description="Basic and acidic residues" evidence="1">
    <location>
        <begin position="90"/>
        <end position="101"/>
    </location>
</feature>
<evidence type="ECO:0000313" key="3">
    <source>
        <dbReference type="Proteomes" id="UP000827751"/>
    </source>
</evidence>
<accession>A0AAE8YR64</accession>
<keyword evidence="3" id="KW-1185">Reference proteome</keyword>
<dbReference type="EMBL" id="OK499972">
    <property type="protein sequence ID" value="UGO46108.1"/>
    <property type="molecule type" value="Genomic_DNA"/>
</dbReference>
<proteinExistence type="predicted"/>
<feature type="compositionally biased region" description="Polar residues" evidence="1">
    <location>
        <begin position="69"/>
        <end position="89"/>
    </location>
</feature>
<sequence length="109" mass="12792">MNVALLGLVSIFLLCMFCIAVGGFSRKQQEKKEVYDKERLKQVREETNQYLKEQGYKPKIKIQVKESNHVFSTRTSSPTKIKPKLNNNRDSNDDYHRRMEIIRNSNLGE</sequence>